<evidence type="ECO:0000313" key="1">
    <source>
        <dbReference type="EMBL" id="EJX06682.1"/>
    </source>
</evidence>
<gene>
    <name evidence="1" type="ORF">EVA_05209</name>
</gene>
<sequence>MHISALWAEQRYPPGGKNEGEGRTAAPRFFSAALRPAGAPVAPVQYLFNLAPPVQDLPAEDIVWKRAVAPVLAQCPAADLQQACHFPVTQIFILFWQNPPVFGKAVDYHRQPVDALMNGLHPRIIPCLQFIIHDSSVLATQSLSFRSPAPCSGLPCACPQLS</sequence>
<name>J9GGW8_9ZZZZ</name>
<accession>J9GGW8</accession>
<proteinExistence type="predicted"/>
<dbReference type="AlphaFoldDB" id="J9GGW8"/>
<protein>
    <submittedName>
        <fullName evidence="1">Uncharacterized protein</fullName>
    </submittedName>
</protein>
<dbReference type="EMBL" id="AMCI01001091">
    <property type="protein sequence ID" value="EJX06682.1"/>
    <property type="molecule type" value="Genomic_DNA"/>
</dbReference>
<comment type="caution">
    <text evidence="1">The sequence shown here is derived from an EMBL/GenBank/DDBJ whole genome shotgun (WGS) entry which is preliminary data.</text>
</comment>
<reference evidence="1" key="1">
    <citation type="journal article" date="2012" name="PLoS ONE">
        <title>Gene sets for utilization of primary and secondary nutrition supplies in the distal gut of endangered iberian lynx.</title>
        <authorList>
            <person name="Alcaide M."/>
            <person name="Messina E."/>
            <person name="Richter M."/>
            <person name="Bargiela R."/>
            <person name="Peplies J."/>
            <person name="Huws S.A."/>
            <person name="Newbold C.J."/>
            <person name="Golyshin P.N."/>
            <person name="Simon M.A."/>
            <person name="Lopez G."/>
            <person name="Yakimov M.M."/>
            <person name="Ferrer M."/>
        </authorList>
    </citation>
    <scope>NUCLEOTIDE SEQUENCE</scope>
</reference>
<organism evidence="1">
    <name type="scientific">gut metagenome</name>
    <dbReference type="NCBI Taxonomy" id="749906"/>
    <lineage>
        <taxon>unclassified sequences</taxon>
        <taxon>metagenomes</taxon>
        <taxon>organismal metagenomes</taxon>
    </lineage>
</organism>